<protein>
    <submittedName>
        <fullName evidence="2">Uncharacterized protein</fullName>
    </submittedName>
</protein>
<dbReference type="EMBL" id="JAKKSL010000002">
    <property type="protein sequence ID" value="MCI2284380.1"/>
    <property type="molecule type" value="Genomic_DNA"/>
</dbReference>
<organism evidence="2 3">
    <name type="scientific">Colwellia maritima</name>
    <dbReference type="NCBI Taxonomy" id="2912588"/>
    <lineage>
        <taxon>Bacteria</taxon>
        <taxon>Pseudomonadati</taxon>
        <taxon>Pseudomonadota</taxon>
        <taxon>Gammaproteobacteria</taxon>
        <taxon>Alteromonadales</taxon>
        <taxon>Colwelliaceae</taxon>
        <taxon>Colwellia</taxon>
    </lineage>
</organism>
<dbReference type="RefSeq" id="WP_242286816.1">
    <property type="nucleotide sequence ID" value="NZ_JAKKSL010000002.1"/>
</dbReference>
<keyword evidence="1" id="KW-0732">Signal</keyword>
<gene>
    <name evidence="2" type="ORF">L3081_14535</name>
</gene>
<reference evidence="2" key="1">
    <citation type="submission" date="2022-01" db="EMBL/GenBank/DDBJ databases">
        <title>Colwellia maritima, isolated from seawater.</title>
        <authorList>
            <person name="Kristyanto S."/>
            <person name="Jung J."/>
            <person name="Jeon C.O."/>
        </authorList>
    </citation>
    <scope>NUCLEOTIDE SEQUENCE</scope>
    <source>
        <strain evidence="2">MSW7</strain>
    </source>
</reference>
<evidence type="ECO:0000313" key="2">
    <source>
        <dbReference type="EMBL" id="MCI2284380.1"/>
    </source>
</evidence>
<proteinExistence type="predicted"/>
<feature type="chain" id="PRO_5045955719" evidence="1">
    <location>
        <begin position="21"/>
        <end position="64"/>
    </location>
</feature>
<sequence length="64" mass="6914">MKILKSSMLILSLFSYAVIAEESTCHGTTSKGRLENGVELPSSGKNFLGYSDIARLVGQNLCSF</sequence>
<keyword evidence="3" id="KW-1185">Reference proteome</keyword>
<accession>A0ABS9X2G0</accession>
<evidence type="ECO:0000313" key="3">
    <source>
        <dbReference type="Proteomes" id="UP001139646"/>
    </source>
</evidence>
<evidence type="ECO:0000256" key="1">
    <source>
        <dbReference type="SAM" id="SignalP"/>
    </source>
</evidence>
<comment type="caution">
    <text evidence="2">The sequence shown here is derived from an EMBL/GenBank/DDBJ whole genome shotgun (WGS) entry which is preliminary data.</text>
</comment>
<feature type="signal peptide" evidence="1">
    <location>
        <begin position="1"/>
        <end position="20"/>
    </location>
</feature>
<name>A0ABS9X2G0_9GAMM</name>
<dbReference type="Proteomes" id="UP001139646">
    <property type="component" value="Unassembled WGS sequence"/>
</dbReference>